<protein>
    <recommendedName>
        <fullName evidence="6">SAM domain-containing protein</fullName>
    </recommendedName>
</protein>
<dbReference type="Gene3D" id="1.10.150.50">
    <property type="entry name" value="Transcription Factor, Ets-1"/>
    <property type="match status" value="2"/>
</dbReference>
<feature type="compositionally biased region" description="Basic residues" evidence="3">
    <location>
        <begin position="400"/>
        <end position="416"/>
    </location>
</feature>
<keyword evidence="1" id="KW-0677">Repeat</keyword>
<gene>
    <name evidence="4" type="ORF">LSINAPIS_LOCUS4307</name>
</gene>
<dbReference type="GO" id="GO:0007528">
    <property type="term" value="P:neuromuscular junction development"/>
    <property type="evidence" value="ECO:0007669"/>
    <property type="project" value="TreeGrafter"/>
</dbReference>
<evidence type="ECO:0000313" key="4">
    <source>
        <dbReference type="EMBL" id="VVC91693.1"/>
    </source>
</evidence>
<name>A0A5E4Q3L6_9NEOP</name>
<dbReference type="SUPFAM" id="SSF47769">
    <property type="entry name" value="SAM/Pointed domain"/>
    <property type="match status" value="1"/>
</dbReference>
<dbReference type="GO" id="GO:0048786">
    <property type="term" value="C:presynaptic active zone"/>
    <property type="evidence" value="ECO:0007669"/>
    <property type="project" value="TreeGrafter"/>
</dbReference>
<dbReference type="InterPro" id="IPR029515">
    <property type="entry name" value="Liprin"/>
</dbReference>
<reference evidence="4 5" key="1">
    <citation type="submission" date="2017-07" db="EMBL/GenBank/DDBJ databases">
        <authorList>
            <person name="Talla V."/>
            <person name="Backstrom N."/>
        </authorList>
    </citation>
    <scope>NUCLEOTIDE SEQUENCE [LARGE SCALE GENOMIC DNA]</scope>
</reference>
<organism evidence="4 5">
    <name type="scientific">Leptidea sinapis</name>
    <dbReference type="NCBI Taxonomy" id="189913"/>
    <lineage>
        <taxon>Eukaryota</taxon>
        <taxon>Metazoa</taxon>
        <taxon>Ecdysozoa</taxon>
        <taxon>Arthropoda</taxon>
        <taxon>Hexapoda</taxon>
        <taxon>Insecta</taxon>
        <taxon>Pterygota</taxon>
        <taxon>Neoptera</taxon>
        <taxon>Endopterygota</taxon>
        <taxon>Lepidoptera</taxon>
        <taxon>Glossata</taxon>
        <taxon>Ditrysia</taxon>
        <taxon>Papilionoidea</taxon>
        <taxon>Pieridae</taxon>
        <taxon>Dismorphiinae</taxon>
        <taxon>Leptidea</taxon>
    </lineage>
</organism>
<evidence type="ECO:0000256" key="2">
    <source>
        <dbReference type="SAM" id="Coils"/>
    </source>
</evidence>
<keyword evidence="5" id="KW-1185">Reference proteome</keyword>
<feature type="compositionally biased region" description="Basic and acidic residues" evidence="3">
    <location>
        <begin position="430"/>
        <end position="440"/>
    </location>
</feature>
<dbReference type="AlphaFoldDB" id="A0A5E4Q3L6"/>
<evidence type="ECO:0000256" key="1">
    <source>
        <dbReference type="ARBA" id="ARBA00022737"/>
    </source>
</evidence>
<evidence type="ECO:0000313" key="5">
    <source>
        <dbReference type="Proteomes" id="UP000324832"/>
    </source>
</evidence>
<feature type="coiled-coil region" evidence="2">
    <location>
        <begin position="124"/>
        <end position="151"/>
    </location>
</feature>
<evidence type="ECO:0000256" key="3">
    <source>
        <dbReference type="SAM" id="MobiDB-lite"/>
    </source>
</evidence>
<feature type="region of interest" description="Disordered" evidence="3">
    <location>
        <begin position="161"/>
        <end position="186"/>
    </location>
</feature>
<feature type="compositionally biased region" description="Pro residues" evidence="3">
    <location>
        <begin position="164"/>
        <end position="181"/>
    </location>
</feature>
<keyword evidence="2" id="KW-0175">Coiled coil</keyword>
<dbReference type="PANTHER" id="PTHR12587">
    <property type="entry name" value="LAR INTERACTING PROTEIN LIP -RELATED PROTEIN"/>
    <property type="match status" value="1"/>
</dbReference>
<dbReference type="EMBL" id="FZQP02001114">
    <property type="protein sequence ID" value="VVC91693.1"/>
    <property type="molecule type" value="Genomic_DNA"/>
</dbReference>
<dbReference type="Proteomes" id="UP000324832">
    <property type="component" value="Unassembled WGS sequence"/>
</dbReference>
<sequence>MGKTNVDGDNNPTSPESDPAKLLEAALQQMDGIIAVSFICGLMSDREFLTEPFEDDEDEERTAVGFVHPARRWNSYEHFRWPEGGWWPPMCWCHGPPPPPPCYMHDRSWPSHPSLAAMSSKSLKNDAEDRVRRLEVDKENLQLQVQLSEVRLRVAERGLMERAPPVPDTSPLTRPAPPRTPPANYGRQIERNTHMYSSLPRSSVLPTMTEARVAFGKHNMVVARGRGHSSLGFEVYVSPARAWLSNSDKGVMAAASSNTIEKELGIKHPMHKKKIMLALTDLLGGHGDPLLTAAGRLDTAWTLRWLEDVGACGARAAAAEAALDARMLHRLTHHELHVHLRVTHALHALSIKRGIQVLRDNKFNPETMIRRAAEGEVMPVGTEVESDGGFGNPGELARWSSHRVPKKSQFSLKRKKSKEEAELGDLVCPLHDDTSDDDSKISGGSRRVGCLSPA</sequence>
<proteinExistence type="predicted"/>
<dbReference type="InterPro" id="IPR013761">
    <property type="entry name" value="SAM/pointed_sf"/>
</dbReference>
<feature type="region of interest" description="Disordered" evidence="3">
    <location>
        <begin position="382"/>
        <end position="454"/>
    </location>
</feature>
<evidence type="ECO:0008006" key="6">
    <source>
        <dbReference type="Google" id="ProtNLM"/>
    </source>
</evidence>
<accession>A0A5E4Q3L6</accession>
<dbReference type="PANTHER" id="PTHR12587:SF14">
    <property type="entry name" value="AT31531P"/>
    <property type="match status" value="1"/>
</dbReference>